<accession>A0ABV2J508</accession>
<organism evidence="5 6">
    <name type="scientific">Rhizobium aquaticum</name>
    <dbReference type="NCBI Taxonomy" id="1549636"/>
    <lineage>
        <taxon>Bacteria</taxon>
        <taxon>Pseudomonadati</taxon>
        <taxon>Pseudomonadota</taxon>
        <taxon>Alphaproteobacteria</taxon>
        <taxon>Hyphomicrobiales</taxon>
        <taxon>Rhizobiaceae</taxon>
        <taxon>Rhizobium/Agrobacterium group</taxon>
        <taxon>Rhizobium</taxon>
    </lineage>
</organism>
<keyword evidence="3" id="KW-0813">Transport</keyword>
<keyword evidence="4" id="KW-0574">Periplasm</keyword>
<evidence type="ECO:0000256" key="3">
    <source>
        <dbReference type="ARBA" id="ARBA00022448"/>
    </source>
</evidence>
<dbReference type="SUPFAM" id="SSF53850">
    <property type="entry name" value="Periplasmic binding protein-like II"/>
    <property type="match status" value="1"/>
</dbReference>
<dbReference type="PANTHER" id="PTHR43649">
    <property type="entry name" value="ARABINOSE-BINDING PROTEIN-RELATED"/>
    <property type="match status" value="1"/>
</dbReference>
<evidence type="ECO:0000256" key="1">
    <source>
        <dbReference type="ARBA" id="ARBA00004418"/>
    </source>
</evidence>
<keyword evidence="5" id="KW-0762">Sugar transport</keyword>
<reference evidence="5 6" key="1">
    <citation type="submission" date="2024-06" db="EMBL/GenBank/DDBJ databases">
        <title>Genomic Encyclopedia of Type Strains, Phase IV (KMG-IV): sequencing the most valuable type-strain genomes for metagenomic binning, comparative biology and taxonomic classification.</title>
        <authorList>
            <person name="Goeker M."/>
        </authorList>
    </citation>
    <scope>NUCLEOTIDE SEQUENCE [LARGE SCALE GENOMIC DNA]</scope>
    <source>
        <strain evidence="5 6">DSM 29780</strain>
    </source>
</reference>
<comment type="similarity">
    <text evidence="2">Belongs to the bacterial solute-binding protein 1 family.</text>
</comment>
<keyword evidence="6" id="KW-1185">Reference proteome</keyword>
<protein>
    <submittedName>
        <fullName evidence="5">Multiple sugar transport system substrate-binding protein</fullName>
    </submittedName>
</protein>
<evidence type="ECO:0000313" key="5">
    <source>
        <dbReference type="EMBL" id="MET3615841.1"/>
    </source>
</evidence>
<evidence type="ECO:0000313" key="6">
    <source>
        <dbReference type="Proteomes" id="UP001549047"/>
    </source>
</evidence>
<dbReference type="RefSeq" id="WP_354558304.1">
    <property type="nucleotide sequence ID" value="NZ_JBEPMB010000009.1"/>
</dbReference>
<proteinExistence type="inferred from homology"/>
<dbReference type="Pfam" id="PF01547">
    <property type="entry name" value="SBP_bac_1"/>
    <property type="match status" value="1"/>
</dbReference>
<comment type="caution">
    <text evidence="5">The sequence shown here is derived from an EMBL/GenBank/DDBJ whole genome shotgun (WGS) entry which is preliminary data.</text>
</comment>
<name>A0ABV2J508_9HYPH</name>
<dbReference type="EMBL" id="JBEPMB010000009">
    <property type="protein sequence ID" value="MET3615841.1"/>
    <property type="molecule type" value="Genomic_DNA"/>
</dbReference>
<gene>
    <name evidence="5" type="ORF">ABID16_004188</name>
</gene>
<dbReference type="Gene3D" id="3.40.190.10">
    <property type="entry name" value="Periplasmic binding protein-like II"/>
    <property type="match status" value="2"/>
</dbReference>
<dbReference type="InterPro" id="IPR006311">
    <property type="entry name" value="TAT_signal"/>
</dbReference>
<evidence type="ECO:0000256" key="2">
    <source>
        <dbReference type="ARBA" id="ARBA00008520"/>
    </source>
</evidence>
<dbReference type="InterPro" id="IPR050490">
    <property type="entry name" value="Bact_solute-bd_prot1"/>
</dbReference>
<dbReference type="PROSITE" id="PS51318">
    <property type="entry name" value="TAT"/>
    <property type="match status" value="1"/>
</dbReference>
<dbReference type="InterPro" id="IPR006059">
    <property type="entry name" value="SBP"/>
</dbReference>
<evidence type="ECO:0000256" key="4">
    <source>
        <dbReference type="ARBA" id="ARBA00022764"/>
    </source>
</evidence>
<dbReference type="Proteomes" id="UP001549047">
    <property type="component" value="Unassembled WGS sequence"/>
</dbReference>
<comment type="subcellular location">
    <subcellularLocation>
        <location evidence="1">Periplasm</location>
    </subcellularLocation>
</comment>
<sequence>MSAGLENFQGIRRRTFLAGTGGLALAAMTNGGARAADEVGGELAVLNWAGGTELEMLHNLQKAFVAKYPKVKIREVNVTGQGDMRPGMRTALMGGEKVDLFVNTWPAFRKELADAGILRPIDDQWKTFNWDKRLDASWRKLGSLADVTYGLTYTFGDRSGIWYKKDHMAKAGIAEMPKTWDEFTAALPKLQKAGFAAPIAIPGKYWAHAEWFETLLLRTAGVEASSKLAAHQIPWTDAIVKTALKKYASLISGGFCGAPADMLSTEWDAACDQVFQANAKNFVLIGMWLNARAKDDYKLVEGKDYSLFQFPALGMGHDDTSSVDSKEFVVTANGANPKAADAFLDFCTTADAANIIAKAGLASPSKEVDASLYGDAQKIATAAVAKSKVQFVLGDLLPGDLVDEYRVQLQKFLQDPSDANIDKVLAAIEAKAKASY</sequence>
<dbReference type="PANTHER" id="PTHR43649:SF29">
    <property type="entry name" value="OSMOPROTECTIVE COMPOUNDS-BINDING PROTEIN GGTB"/>
    <property type="match status" value="1"/>
</dbReference>